<dbReference type="Ensembl" id="ENSELUT00000013269.3">
    <property type="protein sequence ID" value="ENSELUP00000028488.3"/>
    <property type="gene ID" value="ENSELUG00000000143.3"/>
</dbReference>
<dbReference type="Bgee" id="ENSELUG00000000143">
    <property type="expression patterns" value="Expressed in brain and 6 other cell types or tissues"/>
</dbReference>
<dbReference type="SUPFAM" id="SSF53300">
    <property type="entry name" value="vWA-like"/>
    <property type="match status" value="2"/>
</dbReference>
<dbReference type="GeneTree" id="ENSGT00940000159290"/>
<dbReference type="Proteomes" id="UP000265140">
    <property type="component" value="Chromosome 11"/>
</dbReference>
<dbReference type="SMART" id="SM00327">
    <property type="entry name" value="VWA"/>
    <property type="match status" value="1"/>
</dbReference>
<keyword evidence="3" id="KW-1185">Reference proteome</keyword>
<name>A0A3P8ZJ56_ESOLU</name>
<organism evidence="2 3">
    <name type="scientific">Esox lucius</name>
    <name type="common">Northern pike</name>
    <dbReference type="NCBI Taxonomy" id="8010"/>
    <lineage>
        <taxon>Eukaryota</taxon>
        <taxon>Metazoa</taxon>
        <taxon>Chordata</taxon>
        <taxon>Craniata</taxon>
        <taxon>Vertebrata</taxon>
        <taxon>Euteleostomi</taxon>
        <taxon>Actinopterygii</taxon>
        <taxon>Neopterygii</taxon>
        <taxon>Teleostei</taxon>
        <taxon>Protacanthopterygii</taxon>
        <taxon>Esociformes</taxon>
        <taxon>Esocidae</taxon>
        <taxon>Esox</taxon>
    </lineage>
</organism>
<sequence>MSQINVCVCVCQSLVEEQLSCKRQLYLMSWGTETSSLWDGPRDVSRFRLQEVCGWVGELRPTGGCNLLQALKKGLDLGNNELDSLVIVMGSSPDETSDALFDFVQQRMLGRTLQVHVVSYCSNSPQTIVSTLMDIQVTNSHVLGKYAKGQIFRICDSAELDSLSKSPSFLTPPPIHEAPLTIKPSGVLTVSSDDWLSKHGLKAKRLGLYQVLSPNAYSLLEGFVPILNKTVSSTIHEKAMVQFEWHDGTVKNIHVDIPTLYSYQRRLKAAVAELERRVLWLSSGSRRIWGSLCEQRVVIVADVSVMNSGFSVHIQHSLRVLLEEQLADKHSFNIIAFSSDARTWRERFTPPTPENLQEAWLWVQGLQYSGGRHTLAALRLALEGEIHGGTSPPSDPLTQGVYLFTSGVPDQEKTEVISYVSERCSSLPIRLHVCLFTGEEQTQGQTGGSLPCRATREEAAGVLREMARAGNGHFHWTSETGRVEHTDTHTQVRIREYWQAVLKYCMTQNLYSLLAISLFVESLSAEPMTGLGRVETKFKQRKPSQVSHSVFYLEDGNIGKSVCSHPKPRSVRKSIPIVVLPKQEEICSTKQLKVRTMSYPGNYSEHPTVCVLFQGALKHLQLTPGEMKQYLTQTERLLHCYTQRMAWLLSGSRRVFGVVLEKEVCVLIDVSGSMAPYLGDLKSKLASLIWDQLHHNTVRFSVLAFSGGVTVWRPALQEPTEEACGSAVQWVCQLDCHGGTNTLEALQTGCGFGDGVGLYLLSDGKPDSSCSLVLREAETLTAEKHITIHTVSYNCTDSSANDFLKNLAHKTGGRYHRCHNDDTGLISGQLASNLCDGDKPMVLAFQGDDLRRLSEEIDRLKHFRSQAHAFRLVTNHHCNLRE</sequence>
<dbReference type="InterPro" id="IPR036465">
    <property type="entry name" value="vWFA_dom_sf"/>
</dbReference>
<feature type="domain" description="VWFA" evidence="1">
    <location>
        <begin position="663"/>
        <end position="834"/>
    </location>
</feature>
<gene>
    <name evidence="2" type="primary">RIMBP2</name>
</gene>
<reference evidence="2" key="2">
    <citation type="submission" date="2020-02" db="EMBL/GenBank/DDBJ databases">
        <title>Esox lucius (northern pike) genome, fEsoLuc1, primary haplotype.</title>
        <authorList>
            <person name="Myers G."/>
            <person name="Karagic N."/>
            <person name="Meyer A."/>
            <person name="Pippel M."/>
            <person name="Reichard M."/>
            <person name="Winkler S."/>
            <person name="Tracey A."/>
            <person name="Sims Y."/>
            <person name="Howe K."/>
            <person name="Rhie A."/>
            <person name="Formenti G."/>
            <person name="Durbin R."/>
            <person name="Fedrigo O."/>
            <person name="Jarvis E.D."/>
        </authorList>
    </citation>
    <scope>NUCLEOTIDE SEQUENCE [LARGE SCALE GENOMIC DNA]</scope>
</reference>
<dbReference type="Gene3D" id="3.40.50.410">
    <property type="entry name" value="von Willebrand factor, type A domain"/>
    <property type="match status" value="2"/>
</dbReference>
<dbReference type="CDD" id="cd00198">
    <property type="entry name" value="vWFA"/>
    <property type="match status" value="1"/>
</dbReference>
<dbReference type="InterPro" id="IPR002035">
    <property type="entry name" value="VWF_A"/>
</dbReference>
<dbReference type="PANTHER" id="PTHR46478">
    <property type="entry name" value="VON WILLEBRAND FACTOR A DOMAIN-CONTAINING PROTEIN 3A"/>
    <property type="match status" value="1"/>
</dbReference>
<reference evidence="3" key="1">
    <citation type="journal article" date="2014" name="PLoS ONE">
        <title>The genome and linkage map of the northern pike (Esox lucius): conserved synteny revealed between the salmonid sister group and the Neoteleostei.</title>
        <authorList>
            <person name="Rondeau E.B."/>
            <person name="Minkley D.R."/>
            <person name="Leong J.S."/>
            <person name="Messmer A.M."/>
            <person name="Jantzen J.R."/>
            <person name="von Schalburg K.R."/>
            <person name="Lemon C."/>
            <person name="Bird N.H."/>
            <person name="Koop B.F."/>
        </authorList>
    </citation>
    <scope>NUCLEOTIDE SEQUENCE</scope>
</reference>
<accession>A0A3P8ZJ56</accession>
<reference evidence="2" key="4">
    <citation type="submission" date="2025-09" db="UniProtKB">
        <authorList>
            <consortium name="Ensembl"/>
        </authorList>
    </citation>
    <scope>IDENTIFICATION</scope>
</reference>
<dbReference type="PROSITE" id="PS50234">
    <property type="entry name" value="VWFA"/>
    <property type="match status" value="1"/>
</dbReference>
<evidence type="ECO:0000313" key="2">
    <source>
        <dbReference type="Ensembl" id="ENSELUP00000028488.3"/>
    </source>
</evidence>
<dbReference type="Pfam" id="PF13768">
    <property type="entry name" value="VWA_3"/>
    <property type="match status" value="3"/>
</dbReference>
<protein>
    <recommendedName>
        <fullName evidence="1">VWFA domain-containing protein</fullName>
    </recommendedName>
</protein>
<dbReference type="PANTHER" id="PTHR46478:SF1">
    <property type="entry name" value="VON WILLEBRAND FACTOR A DOMAIN-CONTAINING PROTEIN 3A"/>
    <property type="match status" value="1"/>
</dbReference>
<reference evidence="2" key="3">
    <citation type="submission" date="2025-08" db="UniProtKB">
        <authorList>
            <consortium name="Ensembl"/>
        </authorList>
    </citation>
    <scope>IDENTIFICATION</scope>
</reference>
<evidence type="ECO:0000259" key="1">
    <source>
        <dbReference type="PROSITE" id="PS50234"/>
    </source>
</evidence>
<evidence type="ECO:0000313" key="3">
    <source>
        <dbReference type="Proteomes" id="UP000265140"/>
    </source>
</evidence>
<proteinExistence type="predicted"/>
<dbReference type="AlphaFoldDB" id="A0A3P8ZJ56"/>